<evidence type="ECO:0000256" key="1">
    <source>
        <dbReference type="SAM" id="Phobius"/>
    </source>
</evidence>
<protein>
    <recommendedName>
        <fullName evidence="4">Toxin-antitoxin system, toxin component</fullName>
    </recommendedName>
</protein>
<proteinExistence type="predicted"/>
<evidence type="ECO:0008006" key="4">
    <source>
        <dbReference type="Google" id="ProtNLM"/>
    </source>
</evidence>
<feature type="transmembrane region" description="Helical" evidence="1">
    <location>
        <begin position="123"/>
        <end position="143"/>
    </location>
</feature>
<keyword evidence="1" id="KW-1133">Transmembrane helix</keyword>
<evidence type="ECO:0000313" key="2">
    <source>
        <dbReference type="EMBL" id="BCK52982.1"/>
    </source>
</evidence>
<keyword evidence="1" id="KW-0472">Membrane</keyword>
<dbReference type="RefSeq" id="WP_187686605.1">
    <property type="nucleotide sequence ID" value="NZ_AP023396.1"/>
</dbReference>
<dbReference type="Proteomes" id="UP000516173">
    <property type="component" value="Chromosome"/>
</dbReference>
<dbReference type="EMBL" id="AP023396">
    <property type="protein sequence ID" value="BCK52982.1"/>
    <property type="molecule type" value="Genomic_DNA"/>
</dbReference>
<accession>A0A7G1KCS2</accession>
<keyword evidence="1" id="KW-0812">Transmembrane</keyword>
<dbReference type="GeneID" id="80345375"/>
<organism evidence="2 3">
    <name type="scientific">Nocardia wallacei</name>
    <dbReference type="NCBI Taxonomy" id="480035"/>
    <lineage>
        <taxon>Bacteria</taxon>
        <taxon>Bacillati</taxon>
        <taxon>Actinomycetota</taxon>
        <taxon>Actinomycetes</taxon>
        <taxon>Mycobacteriales</taxon>
        <taxon>Nocardiaceae</taxon>
        <taxon>Nocardia</taxon>
    </lineage>
</organism>
<sequence>MSAPDQSHSVPDFASANGVYCAYCGATPAAPVDFRGHRGMLIVMQFLRQPGPFCRDCGLATYRRMTVESAWLGWWGFLSLVINPITMLINLPGRSTVAALAPPIPGSPRQPMDPGKPLLRRPAALGLLLPVAAALSIVAGVLVSGGGTDELATGDCLDTRDHSALRMAKASQLVETGCSDPAAQAKIVVRLDNTHDTSRCREYPDADDAFTDSDDTKYFVLCVRRFS</sequence>
<dbReference type="KEGG" id="nwl:NWFMUON74_07540"/>
<dbReference type="AlphaFoldDB" id="A0A7G1KCS2"/>
<reference evidence="2 3" key="1">
    <citation type="submission" date="2020-08" db="EMBL/GenBank/DDBJ databases">
        <title>Genome Sequencing of Nocardia wallacei strain FMUON74 and assembly.</title>
        <authorList>
            <person name="Toyokawa M."/>
            <person name="Uesaka K."/>
        </authorList>
    </citation>
    <scope>NUCLEOTIDE SEQUENCE [LARGE SCALE GENOMIC DNA]</scope>
    <source>
        <strain evidence="2 3">FMUON74</strain>
    </source>
</reference>
<evidence type="ECO:0000313" key="3">
    <source>
        <dbReference type="Proteomes" id="UP000516173"/>
    </source>
</evidence>
<keyword evidence="3" id="KW-1185">Reference proteome</keyword>
<gene>
    <name evidence="2" type="ORF">NWFMUON74_07540</name>
</gene>
<name>A0A7G1KCS2_9NOCA</name>
<feature type="transmembrane region" description="Helical" evidence="1">
    <location>
        <begin position="72"/>
        <end position="91"/>
    </location>
</feature>